<comment type="subcellular location">
    <subcellularLocation>
        <location evidence="1">Nucleus</location>
    </subcellularLocation>
</comment>
<dbReference type="SMART" id="SM00432">
    <property type="entry name" value="MADS"/>
    <property type="match status" value="1"/>
</dbReference>
<keyword evidence="5" id="KW-0539">Nucleus</keyword>
<name>A0A7N0TVX2_KALFE</name>
<keyword evidence="8" id="KW-1185">Reference proteome</keyword>
<evidence type="ECO:0000256" key="3">
    <source>
        <dbReference type="ARBA" id="ARBA00023125"/>
    </source>
</evidence>
<sequence>MVILAEEHHDHDKNNVRKNIVSDTVRKKSKGRQKIEIKKILKPDQRQVTFSKRRTGLFKKAGELSVLCGAEIAIIVVSEGGKPYTFGSPNVDQVLERYVKDGMSNGGAEMVSFKGLCSVEQSKSMLPDEVYRVDQRDHDDKYKCFVEATRELEEKRKGKRAAEMGGWTGAGDEGLYLWDECVESMCLEELEEYLKAMQEMRARIVDHLEQISIKEETDAIWWHEIAQLED</sequence>
<dbReference type="GO" id="GO:0046983">
    <property type="term" value="F:protein dimerization activity"/>
    <property type="evidence" value="ECO:0007669"/>
    <property type="project" value="InterPro"/>
</dbReference>
<dbReference type="Gramene" id="Kaladp0047s0078.1.v1.1">
    <property type="protein sequence ID" value="Kaladp0047s0078.1.v1.1.CDS.1"/>
    <property type="gene ID" value="Kaladp0047s0078.v1.1"/>
</dbReference>
<dbReference type="AlphaFoldDB" id="A0A7N0TVX2"/>
<organism evidence="7 8">
    <name type="scientific">Kalanchoe fedtschenkoi</name>
    <name type="common">Lavender scallops</name>
    <name type="synonym">South American air plant</name>
    <dbReference type="NCBI Taxonomy" id="63787"/>
    <lineage>
        <taxon>Eukaryota</taxon>
        <taxon>Viridiplantae</taxon>
        <taxon>Streptophyta</taxon>
        <taxon>Embryophyta</taxon>
        <taxon>Tracheophyta</taxon>
        <taxon>Spermatophyta</taxon>
        <taxon>Magnoliopsida</taxon>
        <taxon>eudicotyledons</taxon>
        <taxon>Gunneridae</taxon>
        <taxon>Pentapetalae</taxon>
        <taxon>Saxifragales</taxon>
        <taxon>Crassulaceae</taxon>
        <taxon>Kalanchoe</taxon>
    </lineage>
</organism>
<dbReference type="GO" id="GO:0045944">
    <property type="term" value="P:positive regulation of transcription by RNA polymerase II"/>
    <property type="evidence" value="ECO:0007669"/>
    <property type="project" value="InterPro"/>
</dbReference>
<dbReference type="CDD" id="cd00265">
    <property type="entry name" value="MADS_MEF2_like"/>
    <property type="match status" value="1"/>
</dbReference>
<dbReference type="InterPro" id="IPR002100">
    <property type="entry name" value="TF_MADSbox"/>
</dbReference>
<keyword evidence="4" id="KW-0804">Transcription</keyword>
<accession>A0A7N0TVX2</accession>
<dbReference type="Proteomes" id="UP000594263">
    <property type="component" value="Unplaced"/>
</dbReference>
<dbReference type="GO" id="GO:0000981">
    <property type="term" value="F:DNA-binding transcription factor activity, RNA polymerase II-specific"/>
    <property type="evidence" value="ECO:0007669"/>
    <property type="project" value="TreeGrafter"/>
</dbReference>
<dbReference type="GO" id="GO:0000978">
    <property type="term" value="F:RNA polymerase II cis-regulatory region sequence-specific DNA binding"/>
    <property type="evidence" value="ECO:0007669"/>
    <property type="project" value="TreeGrafter"/>
</dbReference>
<dbReference type="Pfam" id="PF00319">
    <property type="entry name" value="SRF-TF"/>
    <property type="match status" value="1"/>
</dbReference>
<proteinExistence type="predicted"/>
<dbReference type="PANTHER" id="PTHR11945:SF534">
    <property type="entry name" value="MYOCYTE-SPECIFIC ENHANCER FACTOR 2"/>
    <property type="match status" value="1"/>
</dbReference>
<dbReference type="PROSITE" id="PS50066">
    <property type="entry name" value="MADS_BOX_2"/>
    <property type="match status" value="1"/>
</dbReference>
<dbReference type="FunFam" id="3.40.1810.10:FF:000006">
    <property type="entry name" value="Agamous-like MADS-box protein AGL62"/>
    <property type="match status" value="1"/>
</dbReference>
<dbReference type="PANTHER" id="PTHR11945">
    <property type="entry name" value="MADS BOX PROTEIN"/>
    <property type="match status" value="1"/>
</dbReference>
<dbReference type="InterPro" id="IPR036879">
    <property type="entry name" value="TF_MADSbox_sf"/>
</dbReference>
<dbReference type="GO" id="GO:0005634">
    <property type="term" value="C:nucleus"/>
    <property type="evidence" value="ECO:0007669"/>
    <property type="project" value="UniProtKB-SubCell"/>
</dbReference>
<dbReference type="Gene3D" id="3.40.1810.10">
    <property type="entry name" value="Transcription factor, MADS-box"/>
    <property type="match status" value="1"/>
</dbReference>
<dbReference type="OMA" id="WDECVES"/>
<evidence type="ECO:0000259" key="6">
    <source>
        <dbReference type="PROSITE" id="PS50066"/>
    </source>
</evidence>
<evidence type="ECO:0000256" key="1">
    <source>
        <dbReference type="ARBA" id="ARBA00004123"/>
    </source>
</evidence>
<evidence type="ECO:0000256" key="2">
    <source>
        <dbReference type="ARBA" id="ARBA00023015"/>
    </source>
</evidence>
<evidence type="ECO:0000313" key="7">
    <source>
        <dbReference type="EnsemblPlants" id="Kaladp0047s0078.1.v1.1.CDS.1"/>
    </source>
</evidence>
<dbReference type="EnsemblPlants" id="Kaladp0047s0078.1.v1.1">
    <property type="protein sequence ID" value="Kaladp0047s0078.1.v1.1.CDS.1"/>
    <property type="gene ID" value="Kaladp0047s0078.v1.1"/>
</dbReference>
<evidence type="ECO:0000313" key="8">
    <source>
        <dbReference type="Proteomes" id="UP000594263"/>
    </source>
</evidence>
<dbReference type="SUPFAM" id="SSF55455">
    <property type="entry name" value="SRF-like"/>
    <property type="match status" value="1"/>
</dbReference>
<evidence type="ECO:0000256" key="5">
    <source>
        <dbReference type="ARBA" id="ARBA00023242"/>
    </source>
</evidence>
<feature type="domain" description="MADS-box" evidence="6">
    <location>
        <begin position="30"/>
        <end position="90"/>
    </location>
</feature>
<keyword evidence="2" id="KW-0805">Transcription regulation</keyword>
<reference evidence="7" key="1">
    <citation type="submission" date="2021-01" db="UniProtKB">
        <authorList>
            <consortium name="EnsemblPlants"/>
        </authorList>
    </citation>
    <scope>IDENTIFICATION</scope>
</reference>
<protein>
    <recommendedName>
        <fullName evidence="6">MADS-box domain-containing protein</fullName>
    </recommendedName>
</protein>
<dbReference type="InterPro" id="IPR033896">
    <property type="entry name" value="MEF2-like_N"/>
</dbReference>
<evidence type="ECO:0000256" key="4">
    <source>
        <dbReference type="ARBA" id="ARBA00023163"/>
    </source>
</evidence>
<keyword evidence="3" id="KW-0238">DNA-binding</keyword>
<dbReference type="PRINTS" id="PR00404">
    <property type="entry name" value="MADSDOMAIN"/>
</dbReference>